<protein>
    <submittedName>
        <fullName evidence="2">Uncharacterized protein</fullName>
    </submittedName>
</protein>
<feature type="signal peptide" evidence="1">
    <location>
        <begin position="1"/>
        <end position="23"/>
    </location>
</feature>
<evidence type="ECO:0000313" key="2">
    <source>
        <dbReference type="EMBL" id="MBL3688624.1"/>
    </source>
</evidence>
<feature type="chain" id="PRO_5045716467" evidence="1">
    <location>
        <begin position="24"/>
        <end position="300"/>
    </location>
</feature>
<reference evidence="2 3" key="1">
    <citation type="submission" date="2018-09" db="EMBL/GenBank/DDBJ databases">
        <title>Comparative genomics of Leucobacter spp.</title>
        <authorList>
            <person name="Reis A.C."/>
            <person name="Kolvenbach B.A."/>
            <person name="Corvini P.F.X."/>
            <person name="Nunes O.C."/>
        </authorList>
    </citation>
    <scope>NUCLEOTIDE SEQUENCE [LARGE SCALE GENOMIC DNA]</scope>
    <source>
        <strain evidence="2 3">L-1</strain>
    </source>
</reference>
<dbReference type="EMBL" id="QYAD01000001">
    <property type="protein sequence ID" value="MBL3688624.1"/>
    <property type="molecule type" value="Genomic_DNA"/>
</dbReference>
<gene>
    <name evidence="2" type="ORF">D3226_01445</name>
</gene>
<keyword evidence="1" id="KW-0732">Signal</keyword>
<comment type="caution">
    <text evidence="2">The sequence shown here is derived from an EMBL/GenBank/DDBJ whole genome shotgun (WGS) entry which is preliminary data.</text>
</comment>
<keyword evidence="3" id="KW-1185">Reference proteome</keyword>
<sequence>MRTRTRTLITGGLVVALLGGALAASALWSAGTDADVPDVAIGAVRFGAASDAKPERVFSDGGAPVAVTIPGKTVIGVLEQTTIDADPVIWRFTASGAALGIAGLNYTVAVKEQAGDGGTHDLSSGYAQPGTVLALSTLKVYPAGAGSDCSAIPATPAPAPGEDPRNVHVFDASDVELQAAGAALTGVESTQEWCVAIDWNSVGDGTYVNDVRVTSTAEDGSSNGAVARWNADVGYPPALEQLGVYRNRASVEATAEDTTQARATSEWQADIYPDPSGEPGVVITLDPIVTNQNPDIAPRD</sequence>
<dbReference type="Proteomes" id="UP001646141">
    <property type="component" value="Unassembled WGS sequence"/>
</dbReference>
<organism evidence="2 3">
    <name type="scientific">Leucobacter chromiireducens subsp. chromiireducens</name>
    <dbReference type="NCBI Taxonomy" id="660067"/>
    <lineage>
        <taxon>Bacteria</taxon>
        <taxon>Bacillati</taxon>
        <taxon>Actinomycetota</taxon>
        <taxon>Actinomycetes</taxon>
        <taxon>Micrococcales</taxon>
        <taxon>Microbacteriaceae</taxon>
        <taxon>Leucobacter</taxon>
    </lineage>
</organism>
<evidence type="ECO:0000256" key="1">
    <source>
        <dbReference type="SAM" id="SignalP"/>
    </source>
</evidence>
<dbReference type="RefSeq" id="WP_202380651.1">
    <property type="nucleotide sequence ID" value="NZ_BAAAMA010000003.1"/>
</dbReference>
<evidence type="ECO:0000313" key="3">
    <source>
        <dbReference type="Proteomes" id="UP001646141"/>
    </source>
</evidence>
<accession>A0ABS1SM96</accession>
<proteinExistence type="predicted"/>
<name>A0ABS1SM96_9MICO</name>